<dbReference type="InterPro" id="IPR059041">
    <property type="entry name" value="Ig_DLEC1_1"/>
</dbReference>
<comment type="caution">
    <text evidence="3">The sequence shown here is derived from an EMBL/GenBank/DDBJ whole genome shotgun (WGS) entry which is preliminary data.</text>
</comment>
<dbReference type="Pfam" id="PF23277">
    <property type="entry name" value="Ig_Dlec1_1"/>
    <property type="match status" value="1"/>
</dbReference>
<proteinExistence type="predicted"/>
<evidence type="ECO:0000256" key="1">
    <source>
        <dbReference type="SAM" id="MobiDB-lite"/>
    </source>
</evidence>
<feature type="domain" description="Deleted in lung and esophageal cancer protein 1 Ig-like" evidence="2">
    <location>
        <begin position="296"/>
        <end position="383"/>
    </location>
</feature>
<dbReference type="PANTHER" id="PTHR46348:SF1">
    <property type="entry name" value="DELETED IN LUNG AND ESOPHAGEAL CANCER PROTEIN 1"/>
    <property type="match status" value="1"/>
</dbReference>
<dbReference type="InterPro" id="IPR033304">
    <property type="entry name" value="DLEC1"/>
</dbReference>
<protein>
    <submittedName>
        <fullName evidence="3">Deleted in lung and esophageal cancer protein 1 isoform A</fullName>
    </submittedName>
</protein>
<dbReference type="GO" id="GO:0015631">
    <property type="term" value="F:tubulin binding"/>
    <property type="evidence" value="ECO:0007669"/>
    <property type="project" value="TreeGrafter"/>
</dbReference>
<dbReference type="eggNOG" id="ENOG502QQQ5">
    <property type="taxonomic scope" value="Eukaryota"/>
</dbReference>
<dbReference type="CTD" id="9940"/>
<dbReference type="GO" id="GO:0005929">
    <property type="term" value="C:cilium"/>
    <property type="evidence" value="ECO:0007669"/>
    <property type="project" value="TreeGrafter"/>
</dbReference>
<accession>A0A151PE05</accession>
<dbReference type="GO" id="GO:0008285">
    <property type="term" value="P:negative regulation of cell population proliferation"/>
    <property type="evidence" value="ECO:0007669"/>
    <property type="project" value="InterPro"/>
</dbReference>
<dbReference type="OrthoDB" id="2115465at2759"/>
<feature type="region of interest" description="Disordered" evidence="1">
    <location>
        <begin position="163"/>
        <end position="228"/>
    </location>
</feature>
<keyword evidence="4" id="KW-1185">Reference proteome</keyword>
<gene>
    <name evidence="3" type="primary">DLEC1</name>
    <name evidence="3" type="ORF">Y1Q_0014552</name>
</gene>
<dbReference type="GO" id="GO:0005737">
    <property type="term" value="C:cytoplasm"/>
    <property type="evidence" value="ECO:0007669"/>
    <property type="project" value="TreeGrafter"/>
</dbReference>
<evidence type="ECO:0000313" key="3">
    <source>
        <dbReference type="EMBL" id="KYO47005.1"/>
    </source>
</evidence>
<dbReference type="EMBL" id="AKHW03000487">
    <property type="protein sequence ID" value="KYO47005.1"/>
    <property type="molecule type" value="Genomic_DNA"/>
</dbReference>
<name>A0A151PE05_ALLMI</name>
<dbReference type="PANTHER" id="PTHR46348">
    <property type="entry name" value="DELETED IN LUNG AND ESOPHAGEAL CANCER PROTEIN 1"/>
    <property type="match status" value="1"/>
</dbReference>
<dbReference type="Proteomes" id="UP000050525">
    <property type="component" value="Unassembled WGS sequence"/>
</dbReference>
<organism evidence="3 4">
    <name type="scientific">Alligator mississippiensis</name>
    <name type="common">American alligator</name>
    <dbReference type="NCBI Taxonomy" id="8496"/>
    <lineage>
        <taxon>Eukaryota</taxon>
        <taxon>Metazoa</taxon>
        <taxon>Chordata</taxon>
        <taxon>Craniata</taxon>
        <taxon>Vertebrata</taxon>
        <taxon>Euteleostomi</taxon>
        <taxon>Archelosauria</taxon>
        <taxon>Archosauria</taxon>
        <taxon>Crocodylia</taxon>
        <taxon>Alligatoridae</taxon>
        <taxon>Alligatorinae</taxon>
        <taxon>Alligator</taxon>
    </lineage>
</organism>
<feature type="compositionally biased region" description="Low complexity" evidence="1">
    <location>
        <begin position="187"/>
        <end position="204"/>
    </location>
</feature>
<dbReference type="Gene3D" id="2.60.40.10">
    <property type="entry name" value="Immunoglobulins"/>
    <property type="match status" value="8"/>
</dbReference>
<dbReference type="InterPro" id="IPR013783">
    <property type="entry name" value="Ig-like_fold"/>
</dbReference>
<dbReference type="KEGG" id="amj:102562324"/>
<feature type="compositionally biased region" description="Basic and acidic residues" evidence="1">
    <location>
        <begin position="169"/>
        <end position="180"/>
    </location>
</feature>
<evidence type="ECO:0000259" key="2">
    <source>
        <dbReference type="Pfam" id="PF23277"/>
    </source>
</evidence>
<reference evidence="3 4" key="1">
    <citation type="journal article" date="2012" name="Genome Biol.">
        <title>Sequencing three crocodilian genomes to illuminate the evolution of archosaurs and amniotes.</title>
        <authorList>
            <person name="St John J.A."/>
            <person name="Braun E.L."/>
            <person name="Isberg S.R."/>
            <person name="Miles L.G."/>
            <person name="Chong A.Y."/>
            <person name="Gongora J."/>
            <person name="Dalzell P."/>
            <person name="Moran C."/>
            <person name="Bed'hom B."/>
            <person name="Abzhanov A."/>
            <person name="Burgess S.C."/>
            <person name="Cooksey A.M."/>
            <person name="Castoe T.A."/>
            <person name="Crawford N.G."/>
            <person name="Densmore L.D."/>
            <person name="Drew J.C."/>
            <person name="Edwards S.V."/>
            <person name="Faircloth B.C."/>
            <person name="Fujita M.K."/>
            <person name="Greenwold M.J."/>
            <person name="Hoffmann F.G."/>
            <person name="Howard J.M."/>
            <person name="Iguchi T."/>
            <person name="Janes D.E."/>
            <person name="Khan S.Y."/>
            <person name="Kohno S."/>
            <person name="de Koning A.J."/>
            <person name="Lance S.L."/>
            <person name="McCarthy F.M."/>
            <person name="McCormack J.E."/>
            <person name="Merchant M.E."/>
            <person name="Peterson D.G."/>
            <person name="Pollock D.D."/>
            <person name="Pourmand N."/>
            <person name="Raney B.J."/>
            <person name="Roessler K.A."/>
            <person name="Sanford J.R."/>
            <person name="Sawyer R.H."/>
            <person name="Schmidt C.J."/>
            <person name="Triplett E.W."/>
            <person name="Tuberville T.D."/>
            <person name="Venegas-Anaya M."/>
            <person name="Howard J.T."/>
            <person name="Jarvis E.D."/>
            <person name="Guillette L.J.Jr."/>
            <person name="Glenn T.C."/>
            <person name="Green R.E."/>
            <person name="Ray D.A."/>
        </authorList>
    </citation>
    <scope>NUCLEOTIDE SEQUENCE [LARGE SCALE GENOMIC DNA]</scope>
    <source>
        <strain evidence="3">KSC_2009_1</strain>
    </source>
</reference>
<dbReference type="Pfam" id="PF23316">
    <property type="entry name" value="Ig_DLEC1_6th"/>
    <property type="match status" value="1"/>
</dbReference>
<evidence type="ECO:0000313" key="4">
    <source>
        <dbReference type="Proteomes" id="UP000050525"/>
    </source>
</evidence>
<dbReference type="GeneID" id="102562324"/>
<sequence>MRRHRPGSQRTQDISHLLTSVFSEAYTAEPIGAQAGASLVRSRGGDDPHHERFVAELQQLRAEYNCRLAEADMVEKHIIQARAQATAEEERTLNMLKADAGEDFQYLDLPPVKSSFRWFVDDELLKKHHLICPGDYIADRTPITRAPKGKSEPDYIKETFSFKQLTSRNPRDKKDKEIPHLRKTPGSLPEVSLSTLTLSSTPETNHQTKKSSSKKSGSSKKSAWKNTMCKADREQERAYLARLENRHNYLKNPRFFPPNTSHGGRSLIFPQKKIERMLAGRRVICDESDPQAVPVFLANPPTVLFSNYEVGKVYEMTIELQNTTAVSRHVRVIPPSTPAFAIGLGKFPGEGGIVAPGMTCQYTIQFIPEYLADYEDYILVETQASYPLLIPIEARRPPPILTLPRTIDCGSCLVGGVKITDFACRNEGLSTGKFCIMPKSAWPSPTFRAVATIGFVEQAPFGIHPPTFELWPGEATLLEVAFFPSSPGNMEQVYTIVCDNCQVNDITVTGLGQLIALELLSVTGGECFHVPGEARDITAQHLVCFDSQNPHSTTEKQLIIRNSTHVELPFYWQIIKPNLQSLMPEEPVNSAKIKYNLDTESGFSLNPAVGVLQPHTDHKFTLTYAPKELKDYHSVIQIVLRDIPEPPSSEKQVMILGNTRPRRDDVIALEIEVKGSTEPFQLLLEPYAIFIPGENFIGINIRKSFKMWNNSKSSVKYSWGKISECDILEVEPHTGFIEANECCEFELNFTGGKPGHASHNLHCKIEHSTEPVVLHAEAAFKGPVLSVGVPSLQLGLIKLGENVLSSFEIQNLSPLPAQWRMQESRACLAERNEEVSQFTVRPSDGELPPLGECRVSVLFEAQQCQHLQTVLELVVENGKESHLPVFAEVQTPQACLISSHLVFSEIYIGVPAQANIRLFNQILLPAKYCWGELIGSQSALCSAIVTPASGILGPNEEKELCVELTANTLGELKDLILCCSIEDMKDPLFLAISGQVKGLHVTYSIPYDSEVISDEKQMLQRSQDLLLDFGSEVPFQGIVKRQLMITNHTGIEAPFIVEADYFQSCLPKPEEQGSSLSTTCLVKRTAQITRHVAKRAQSALVAALLSHGRGAAFHAQPSTGTMKAFQRLVIEITAYNNMWGEYHDDLICVVGDLKPTLIPMQMTVKGCPIFLQMTGPQAKTPIIRFGTHISGGDTVSRCIRLNNPTPFDIRVDWETYNQEPDSEKLVDLLVFYGTPFPLKDIDGNEVESSISTSETEGVFNYSTVRDTTDTISPTSQLTDASYVEDGGGSDSEDWNQATAPKKIISVIIQAHEGVPSDHPFCVTPRQIVIPGGGSTSIHVAFIPLILPQIINKMECQGYALGFMSLDQKLAQMIPGKVSRSHGREVAPLRIDLQALVKPALLNVEMDCDEGLVFHSVASDLIQDQPLSKVRTYTSQCSAVSNYCSALKVLTASVTSHNLKLTNSTGASLHFRLLLSMPFSVAGDKSLKTAHGDREEQEQELLLHPQQNVLVKVSFHMTLELLTYQSLPAEQLLPGIRKLELENGDRKLEFSQHLVIEYKNRTTQLLPVTAFLTVPVLELSCETVDFATCFVGQPKIENVFLLNRSRCRSYWIVLLDQQEQHTDLEVFSISPSNGSLEAREADLPTKVPLQICFTARSGIKYETTATIVGLLGEKSCALHIRGRGSYDEKYEDLRSVFK</sequence>